<proteinExistence type="predicted"/>
<evidence type="ECO:0000313" key="1">
    <source>
        <dbReference type="EMBL" id="EQD59201.1"/>
    </source>
</evidence>
<feature type="non-terminal residue" evidence="1">
    <location>
        <position position="124"/>
    </location>
</feature>
<reference evidence="1" key="1">
    <citation type="submission" date="2013-08" db="EMBL/GenBank/DDBJ databases">
        <authorList>
            <person name="Mendez C."/>
            <person name="Richter M."/>
            <person name="Ferrer M."/>
            <person name="Sanchez J."/>
        </authorList>
    </citation>
    <scope>NUCLEOTIDE SEQUENCE</scope>
</reference>
<name>T1AFD0_9ZZZZ</name>
<dbReference type="AlphaFoldDB" id="T1AFD0"/>
<dbReference type="EMBL" id="AUZY01005401">
    <property type="protein sequence ID" value="EQD59201.1"/>
    <property type="molecule type" value="Genomic_DNA"/>
</dbReference>
<sequence length="124" mass="13872">MYMLTNIRNIDKPVCIVYAVYVDVITKKVGDRVYTRYLIRDSHWENGKVRHSTIANISRCSPEEIQAIRLALKYKGNISDVLRDKDEIQTSQGPSVGAVSSLFKVAQESGIVKALGNSEKAKLS</sequence>
<comment type="caution">
    <text evidence="1">The sequence shown here is derived from an EMBL/GenBank/DDBJ whole genome shotgun (WGS) entry which is preliminary data.</text>
</comment>
<protein>
    <submittedName>
        <fullName evidence="1">Uncharacterized protein</fullName>
    </submittedName>
</protein>
<gene>
    <name evidence="1" type="ORF">B1B_08309</name>
</gene>
<reference evidence="1" key="2">
    <citation type="journal article" date="2014" name="ISME J.">
        <title>Microbial stratification in low pH oxic and suboxic macroscopic growths along an acid mine drainage.</title>
        <authorList>
            <person name="Mendez-Garcia C."/>
            <person name="Mesa V."/>
            <person name="Sprenger R.R."/>
            <person name="Richter M."/>
            <person name="Diez M.S."/>
            <person name="Solano J."/>
            <person name="Bargiela R."/>
            <person name="Golyshina O.V."/>
            <person name="Manteca A."/>
            <person name="Ramos J.L."/>
            <person name="Gallego J.R."/>
            <person name="Llorente I."/>
            <person name="Martins Dos Santos V.A."/>
            <person name="Jensen O.N."/>
            <person name="Pelaez A.I."/>
            <person name="Sanchez J."/>
            <person name="Ferrer M."/>
        </authorList>
    </citation>
    <scope>NUCLEOTIDE SEQUENCE</scope>
</reference>
<organism evidence="1">
    <name type="scientific">mine drainage metagenome</name>
    <dbReference type="NCBI Taxonomy" id="410659"/>
    <lineage>
        <taxon>unclassified sequences</taxon>
        <taxon>metagenomes</taxon>
        <taxon>ecological metagenomes</taxon>
    </lineage>
</organism>
<accession>T1AFD0</accession>